<comment type="caution">
    <text evidence="5">The sequence shown here is derived from an EMBL/GenBank/DDBJ whole genome shotgun (WGS) entry which is preliminary data.</text>
</comment>
<dbReference type="InterPro" id="IPR050382">
    <property type="entry name" value="MFS_Na/Anion_cotransporter"/>
</dbReference>
<dbReference type="AlphaFoldDB" id="A0A131ZY64"/>
<dbReference type="GO" id="GO:0006820">
    <property type="term" value="P:monoatomic anion transport"/>
    <property type="evidence" value="ECO:0007669"/>
    <property type="project" value="TreeGrafter"/>
</dbReference>
<keyword evidence="2" id="KW-0812">Transmembrane</keyword>
<organism evidence="5 6">
    <name type="scientific">Sarcoptes scabiei</name>
    <name type="common">Itch mite</name>
    <name type="synonym">Acarus scabiei</name>
    <dbReference type="NCBI Taxonomy" id="52283"/>
    <lineage>
        <taxon>Eukaryota</taxon>
        <taxon>Metazoa</taxon>
        <taxon>Ecdysozoa</taxon>
        <taxon>Arthropoda</taxon>
        <taxon>Chelicerata</taxon>
        <taxon>Arachnida</taxon>
        <taxon>Acari</taxon>
        <taxon>Acariformes</taxon>
        <taxon>Sarcoptiformes</taxon>
        <taxon>Astigmata</taxon>
        <taxon>Psoroptidia</taxon>
        <taxon>Sarcoptoidea</taxon>
        <taxon>Sarcoptidae</taxon>
        <taxon>Sarcoptinae</taxon>
        <taxon>Sarcoptes</taxon>
    </lineage>
</organism>
<sequence>MPITALLCDKSSSFTVVSGWPVVFYLFGFIGLIWSLIWFVFIHESPEMHPSISHEELELILENRNYNSAQKVQLMIRFAFFFCLIYDRNVCVL</sequence>
<evidence type="ECO:0000313" key="5">
    <source>
        <dbReference type="EMBL" id="KPM03634.1"/>
    </source>
</evidence>
<dbReference type="OrthoDB" id="2985014at2759"/>
<dbReference type="Proteomes" id="UP000616769">
    <property type="component" value="Unassembled WGS sequence"/>
</dbReference>
<evidence type="ECO:0000313" key="6">
    <source>
        <dbReference type="Proteomes" id="UP000616769"/>
    </source>
</evidence>
<reference evidence="5 6" key="1">
    <citation type="journal article" date="2015" name="Parasit. Vectors">
        <title>Draft genome of the scabies mite.</title>
        <authorList>
            <person name="Rider S.D.Jr."/>
            <person name="Morgan M.S."/>
            <person name="Arlian L.G."/>
        </authorList>
    </citation>
    <scope>NUCLEOTIDE SEQUENCE [LARGE SCALE GENOMIC DNA]</scope>
    <source>
        <strain evidence="5">Arlian Lab</strain>
    </source>
</reference>
<protein>
    <submittedName>
        <fullName evidence="5">Uncharacterized protein</fullName>
    </submittedName>
</protein>
<keyword evidence="4" id="KW-0472">Membrane</keyword>
<comment type="subcellular location">
    <subcellularLocation>
        <location evidence="1">Membrane</location>
        <topology evidence="1">Multi-pass membrane protein</topology>
    </subcellularLocation>
</comment>
<dbReference type="PANTHER" id="PTHR11662">
    <property type="entry name" value="SOLUTE CARRIER FAMILY 17"/>
    <property type="match status" value="1"/>
</dbReference>
<evidence type="ECO:0000256" key="1">
    <source>
        <dbReference type="ARBA" id="ARBA00004141"/>
    </source>
</evidence>
<dbReference type="InterPro" id="IPR036259">
    <property type="entry name" value="MFS_trans_sf"/>
</dbReference>
<dbReference type="GO" id="GO:0022857">
    <property type="term" value="F:transmembrane transporter activity"/>
    <property type="evidence" value="ECO:0007669"/>
    <property type="project" value="TreeGrafter"/>
</dbReference>
<evidence type="ECO:0000256" key="4">
    <source>
        <dbReference type="ARBA" id="ARBA00023136"/>
    </source>
</evidence>
<evidence type="ECO:0000256" key="2">
    <source>
        <dbReference type="ARBA" id="ARBA00022692"/>
    </source>
</evidence>
<dbReference type="SUPFAM" id="SSF103473">
    <property type="entry name" value="MFS general substrate transporter"/>
    <property type="match status" value="1"/>
</dbReference>
<dbReference type="VEuPathDB" id="VectorBase:SSCA008465"/>
<name>A0A131ZY64_SARSC</name>
<dbReference type="EMBL" id="JXLN01005571">
    <property type="protein sequence ID" value="KPM03634.1"/>
    <property type="molecule type" value="Genomic_DNA"/>
</dbReference>
<gene>
    <name evidence="5" type="ORF">QR98_0020670</name>
</gene>
<dbReference type="GO" id="GO:0016020">
    <property type="term" value="C:membrane"/>
    <property type="evidence" value="ECO:0007669"/>
    <property type="project" value="UniProtKB-SubCell"/>
</dbReference>
<keyword evidence="3" id="KW-1133">Transmembrane helix</keyword>
<dbReference type="Gene3D" id="1.20.1250.20">
    <property type="entry name" value="MFS general substrate transporter like domains"/>
    <property type="match status" value="1"/>
</dbReference>
<proteinExistence type="predicted"/>
<evidence type="ECO:0000256" key="3">
    <source>
        <dbReference type="ARBA" id="ARBA00022989"/>
    </source>
</evidence>
<accession>A0A131ZY64</accession>
<dbReference type="PANTHER" id="PTHR11662:SF399">
    <property type="entry name" value="FI19708P1-RELATED"/>
    <property type="match status" value="1"/>
</dbReference>